<dbReference type="AlphaFoldDB" id="A0A1S2VIF4"/>
<gene>
    <name evidence="1" type="ORF">BLX24_13160</name>
</gene>
<accession>A0A1S2VIF4</accession>
<evidence type="ECO:0000313" key="2">
    <source>
        <dbReference type="Proteomes" id="UP000181790"/>
    </source>
</evidence>
<reference evidence="1 2" key="1">
    <citation type="submission" date="2016-10" db="EMBL/GenBank/DDBJ databases">
        <title>Arsenicibacter rosenii gen. nov., sp. nov., an efficient arsenic-methylating bacterium isolated from an arsenic-contaminated paddy soil.</title>
        <authorList>
            <person name="Huang K."/>
        </authorList>
    </citation>
    <scope>NUCLEOTIDE SEQUENCE [LARGE SCALE GENOMIC DNA]</scope>
    <source>
        <strain evidence="1 2">SM-1</strain>
    </source>
</reference>
<dbReference type="EMBL" id="MORL01000006">
    <property type="protein sequence ID" value="OIN58519.1"/>
    <property type="molecule type" value="Genomic_DNA"/>
</dbReference>
<sequence length="75" mass="8558">MPDDGYTQYLLAGIQPSGIYDIIRTILDPEQPVSGIQNIPNNSIRNITPGFPNLHKFPYLCALFINEIQPDCRYY</sequence>
<evidence type="ECO:0000313" key="1">
    <source>
        <dbReference type="EMBL" id="OIN58519.1"/>
    </source>
</evidence>
<comment type="caution">
    <text evidence="1">The sequence shown here is derived from an EMBL/GenBank/DDBJ whole genome shotgun (WGS) entry which is preliminary data.</text>
</comment>
<keyword evidence="2" id="KW-1185">Reference proteome</keyword>
<proteinExistence type="predicted"/>
<organism evidence="1 2">
    <name type="scientific">Arsenicibacter rosenii</name>
    <dbReference type="NCBI Taxonomy" id="1750698"/>
    <lineage>
        <taxon>Bacteria</taxon>
        <taxon>Pseudomonadati</taxon>
        <taxon>Bacteroidota</taxon>
        <taxon>Cytophagia</taxon>
        <taxon>Cytophagales</taxon>
        <taxon>Spirosomataceae</taxon>
        <taxon>Arsenicibacter</taxon>
    </lineage>
</organism>
<dbReference type="Proteomes" id="UP000181790">
    <property type="component" value="Unassembled WGS sequence"/>
</dbReference>
<protein>
    <submittedName>
        <fullName evidence="1">Uncharacterized protein</fullName>
    </submittedName>
</protein>
<name>A0A1S2VIF4_9BACT</name>